<evidence type="ECO:0000313" key="2">
    <source>
        <dbReference type="Proteomes" id="UP000460650"/>
    </source>
</evidence>
<proteinExistence type="predicted"/>
<dbReference type="AlphaFoldDB" id="A0A7V7VS71"/>
<organism evidence="1 2">
    <name type="scientific">Brucella tritici</name>
    <dbReference type="NCBI Taxonomy" id="94626"/>
    <lineage>
        <taxon>Bacteria</taxon>
        <taxon>Pseudomonadati</taxon>
        <taxon>Pseudomonadota</taxon>
        <taxon>Alphaproteobacteria</taxon>
        <taxon>Hyphomicrobiales</taxon>
        <taxon>Brucellaceae</taxon>
        <taxon>Brucella/Ochrobactrum group</taxon>
        <taxon>Brucella</taxon>
    </lineage>
</organism>
<dbReference type="EMBL" id="WBVY01000004">
    <property type="protein sequence ID" value="KAB2655921.1"/>
    <property type="molecule type" value="Genomic_DNA"/>
</dbReference>
<sequence length="150" mass="16788">MSMPNFTGHVVFCEDVRIEVNRQVSYIGVFPHHREFFEPDVDGDFVLPRFGIAIYLDIPPEYEGQTPLIAVLSIDKDGKEKQIADETMGKVPNSPDGRSVNGVSHIQLEGLFSPVGTKFGVDVTIKDETVRIGVFHSIERQKNKTKDENA</sequence>
<name>A0A7V7VS71_9HYPH</name>
<dbReference type="Proteomes" id="UP000460650">
    <property type="component" value="Unassembled WGS sequence"/>
</dbReference>
<evidence type="ECO:0000313" key="1">
    <source>
        <dbReference type="EMBL" id="KAB2655921.1"/>
    </source>
</evidence>
<reference evidence="1 2" key="1">
    <citation type="submission" date="2019-09" db="EMBL/GenBank/DDBJ databases">
        <title>Taxonomic organization of the family Brucellaceae based on a phylogenomic approach.</title>
        <authorList>
            <person name="Leclercq S."/>
            <person name="Cloeckaert A."/>
            <person name="Zygmunt M.S."/>
        </authorList>
    </citation>
    <scope>NUCLEOTIDE SEQUENCE [LARGE SCALE GENOMIC DNA]</scope>
    <source>
        <strain evidence="1 2">TA93</strain>
    </source>
</reference>
<accession>A0A7V7VS71</accession>
<gene>
    <name evidence="1" type="ORF">F9K94_15450</name>
</gene>
<dbReference type="RefSeq" id="WP_151646718.1">
    <property type="nucleotide sequence ID" value="NZ_WBVY01000004.1"/>
</dbReference>
<protein>
    <submittedName>
        <fullName evidence="1">Uncharacterized protein</fullName>
    </submittedName>
</protein>
<comment type="caution">
    <text evidence="1">The sequence shown here is derived from an EMBL/GenBank/DDBJ whole genome shotgun (WGS) entry which is preliminary data.</text>
</comment>